<dbReference type="Pfam" id="PF01239">
    <property type="entry name" value="PPTA"/>
    <property type="match status" value="2"/>
</dbReference>
<dbReference type="SUPFAM" id="SSF48439">
    <property type="entry name" value="Protein prenylyltransferase"/>
    <property type="match status" value="1"/>
</dbReference>
<dbReference type="GO" id="GO:0005968">
    <property type="term" value="C:Rab-protein geranylgeranyltransferase complex"/>
    <property type="evidence" value="ECO:0007669"/>
    <property type="project" value="TreeGrafter"/>
</dbReference>
<proteinExistence type="inferred from homology"/>
<evidence type="ECO:0000313" key="8">
    <source>
        <dbReference type="Proteomes" id="UP001057455"/>
    </source>
</evidence>
<dbReference type="AlphaFoldDB" id="A0A9W5WUS6"/>
<dbReference type="PANTHER" id="PTHR11129:SF2">
    <property type="entry name" value="GERANYLGERANYL TRANSFERASE TYPE-2 SUBUNIT ALPHA"/>
    <property type="match status" value="1"/>
</dbReference>
<comment type="catalytic activity">
    <reaction evidence="5 6">
        <text>geranylgeranyl diphosphate + L-cysteinyl-[protein] = S-geranylgeranyl-L-cysteinyl-[protein] + diphosphate</text>
        <dbReference type="Rhea" id="RHEA:21240"/>
        <dbReference type="Rhea" id="RHEA-COMP:10131"/>
        <dbReference type="Rhea" id="RHEA-COMP:11537"/>
        <dbReference type="ChEBI" id="CHEBI:29950"/>
        <dbReference type="ChEBI" id="CHEBI:33019"/>
        <dbReference type="ChEBI" id="CHEBI:57533"/>
        <dbReference type="ChEBI" id="CHEBI:86021"/>
        <dbReference type="EC" id="2.5.1.60"/>
    </reaction>
</comment>
<dbReference type="GO" id="GO:0004663">
    <property type="term" value="F:Rab geranylgeranyltransferase activity"/>
    <property type="evidence" value="ECO:0007669"/>
    <property type="project" value="UniProtKB-UniRule"/>
</dbReference>
<dbReference type="EC" id="2.5.1.60" evidence="6"/>
<dbReference type="Gene3D" id="3.80.10.10">
    <property type="entry name" value="Ribonuclease Inhibitor"/>
    <property type="match status" value="1"/>
</dbReference>
<evidence type="ECO:0000256" key="2">
    <source>
        <dbReference type="ARBA" id="ARBA00022602"/>
    </source>
</evidence>
<comment type="caution">
    <text evidence="7">The sequence shown here is derived from an EMBL/GenBank/DDBJ whole genome shotgun (WGS) entry which is preliminary data.</text>
</comment>
<comment type="function">
    <text evidence="6">Catalyzes the transfer of a geranyl-geranyl moiety from geranyl-geranyl pyrophosphate to cysteines occuring in specific C-terminal amino acid sequences.</text>
</comment>
<dbReference type="OrthoDB" id="1658at2759"/>
<comment type="similarity">
    <text evidence="1 6">Belongs to the protein prenyltransferase subunit alpha family.</text>
</comment>
<gene>
    <name evidence="7" type="ORF">BaOVIS_009510</name>
</gene>
<organism evidence="7 8">
    <name type="scientific">Babesia ovis</name>
    <dbReference type="NCBI Taxonomy" id="5869"/>
    <lineage>
        <taxon>Eukaryota</taxon>
        <taxon>Sar</taxon>
        <taxon>Alveolata</taxon>
        <taxon>Apicomplexa</taxon>
        <taxon>Aconoidasida</taxon>
        <taxon>Piroplasmida</taxon>
        <taxon>Babesiidae</taxon>
        <taxon>Babesia</taxon>
    </lineage>
</organism>
<evidence type="ECO:0000256" key="5">
    <source>
        <dbReference type="ARBA" id="ARBA00047658"/>
    </source>
</evidence>
<dbReference type="InterPro" id="IPR032675">
    <property type="entry name" value="LRR_dom_sf"/>
</dbReference>
<dbReference type="GO" id="GO:0097354">
    <property type="term" value="P:prenylation"/>
    <property type="evidence" value="ECO:0007669"/>
    <property type="project" value="UniProtKB-UniRule"/>
</dbReference>
<dbReference type="InterPro" id="IPR002088">
    <property type="entry name" value="Prenyl_trans_a"/>
</dbReference>
<protein>
    <recommendedName>
        <fullName evidence="6">Geranylgeranyl transferase type-2 subunit alpha</fullName>
        <ecNumber evidence="6">2.5.1.60</ecNumber>
    </recommendedName>
    <alternativeName>
        <fullName evidence="6">Geranylgeranyl transferase type II subunit alpha</fullName>
    </alternativeName>
</protein>
<dbReference type="SUPFAM" id="SSF52075">
    <property type="entry name" value="Outer arm dynein light chain 1"/>
    <property type="match status" value="1"/>
</dbReference>
<name>A0A9W5WUS6_BABOV</name>
<keyword evidence="4" id="KW-0677">Repeat</keyword>
<evidence type="ECO:0000256" key="1">
    <source>
        <dbReference type="ARBA" id="ARBA00006734"/>
    </source>
</evidence>
<dbReference type="EMBL" id="BLIY01000006">
    <property type="protein sequence ID" value="GFE53547.1"/>
    <property type="molecule type" value="Genomic_DNA"/>
</dbReference>
<sequence>MHGIRREDVYKTPEEAQAFTIKLEKGFKLLDSFVSSVRDSDDASLSTGILADKEEADRMFALSSDIIDFMPEFYPSWHYRKNYLLHPRHDRDNLHRLLIEELTMIVSVLKKSPKSFAVWQHRLWVLSVLFSLRYDDLGEILTKELSLCMVLFGLDGRNFHGWGHVNYVRHYLKLLETGEAGSHNGSVDKLCYTEFTKLIDKNFSNSSAWFHRGLLSENHGSLSDELDGLTPAIYTDPNDQCLWEHFDWLMYKRNALGHYLVRHYYSPETNSLVFYFNDCVKLSPNDGFILGGPSEDHCCKLEGVWSAICSSPSIGKLKNVNLPEYAWRYTLSNPTNICSISFLSVFLVIETKKGLIDSFYFHMRSLPKCNVGSKVPDDTNYVPQLLALRYKLRLSADEDIPIDLDSMEFMRNCLDTPEGWKDLSSILRGPIRLPNSTRIVSLGKDITDNTMDQQMAMIQTLLDMGTESKYLHLAMHKMKRYVGEPSDPDQCYNNVQRIDTLRGSLYKDLLLMDKVDNILDSGALSGSTSADLSGIGISRLTYRNLQPHVLLEELNLSNNNLGNGCLLDIGICLMLKLRFVNLSLNKFTHLSKLLEALRNLSILERIDLSGNPLTAEDDFGSLHIPESLCEIDIANTPLAEYLLNEAGLSSSDTNESRICQHIPGFVICVTTRGEASESDAASPRSYDRLPRVFLRRTTK</sequence>
<evidence type="ECO:0000256" key="6">
    <source>
        <dbReference type="RuleBase" id="RU367120"/>
    </source>
</evidence>
<dbReference type="PROSITE" id="PS51147">
    <property type="entry name" value="PFTA"/>
    <property type="match status" value="1"/>
</dbReference>
<evidence type="ECO:0000256" key="4">
    <source>
        <dbReference type="ARBA" id="ARBA00022737"/>
    </source>
</evidence>
<keyword evidence="8" id="KW-1185">Reference proteome</keyword>
<keyword evidence="3 6" id="KW-0808">Transferase</keyword>
<evidence type="ECO:0000313" key="7">
    <source>
        <dbReference type="EMBL" id="GFE53547.1"/>
    </source>
</evidence>
<dbReference type="Gene3D" id="1.25.40.120">
    <property type="entry name" value="Protein prenylyltransferase"/>
    <property type="match status" value="1"/>
</dbReference>
<dbReference type="PANTHER" id="PTHR11129">
    <property type="entry name" value="PROTEIN FARNESYLTRANSFERASE ALPHA SUBUNIT/RAB GERANYLGERANYL TRANSFERASE ALPHA SUBUNIT"/>
    <property type="match status" value="1"/>
</dbReference>
<dbReference type="Proteomes" id="UP001057455">
    <property type="component" value="Unassembled WGS sequence"/>
</dbReference>
<evidence type="ECO:0000256" key="3">
    <source>
        <dbReference type="ARBA" id="ARBA00022679"/>
    </source>
</evidence>
<accession>A0A9W5WUS6</accession>
<keyword evidence="2 6" id="KW-0637">Prenyltransferase</keyword>
<reference evidence="7" key="1">
    <citation type="submission" date="2019-12" db="EMBL/GenBank/DDBJ databases">
        <title>Genome sequence of Babesia ovis.</title>
        <authorList>
            <person name="Yamagishi J."/>
            <person name="Sevinc F."/>
            <person name="Xuan X."/>
        </authorList>
    </citation>
    <scope>NUCLEOTIDE SEQUENCE</scope>
    <source>
        <strain evidence="7">Selcuk</strain>
    </source>
</reference>